<name>A0A7T8KJI3_CALRO</name>
<reference evidence="2" key="1">
    <citation type="submission" date="2021-01" db="EMBL/GenBank/DDBJ databases">
        <title>Caligus Genome Assembly.</title>
        <authorList>
            <person name="Gallardo-Escarate C."/>
        </authorList>
    </citation>
    <scope>NUCLEOTIDE SEQUENCE [LARGE SCALE GENOMIC DNA]</scope>
</reference>
<gene>
    <name evidence="1" type="ORF">FKW44_001827</name>
</gene>
<dbReference type="PANTHER" id="PTHR46071:SF2">
    <property type="entry name" value="ANKYRIN REPEAT AND BTB_POZ DOMAIN-CONTAINING PROTEIN 2-LIKE PROTEIN"/>
    <property type="match status" value="1"/>
</dbReference>
<dbReference type="SUPFAM" id="SSF54695">
    <property type="entry name" value="POZ domain"/>
    <property type="match status" value="1"/>
</dbReference>
<evidence type="ECO:0008006" key="3">
    <source>
        <dbReference type="Google" id="ProtNLM"/>
    </source>
</evidence>
<accession>A0A7T8KJI3</accession>
<evidence type="ECO:0000313" key="1">
    <source>
        <dbReference type="EMBL" id="QQP56980.1"/>
    </source>
</evidence>
<evidence type="ECO:0000313" key="2">
    <source>
        <dbReference type="Proteomes" id="UP000595437"/>
    </source>
</evidence>
<protein>
    <recommendedName>
        <fullName evidence="3">BTB domain-containing protein</fullName>
    </recommendedName>
</protein>
<dbReference type="InterPro" id="IPR011333">
    <property type="entry name" value="SKP1/BTB/POZ_sf"/>
</dbReference>
<dbReference type="InterPro" id="IPR052089">
    <property type="entry name" value="Ankyrin-BTB/POZ_domain"/>
</dbReference>
<dbReference type="PANTHER" id="PTHR46071">
    <property type="entry name" value="ANKYRIN REPEAT AND BTB/POZ DOMAIN-CONTAINING"/>
    <property type="match status" value="1"/>
</dbReference>
<proteinExistence type="predicted"/>
<keyword evidence="2" id="KW-1185">Reference proteome</keyword>
<dbReference type="EMBL" id="CP045890">
    <property type="protein sequence ID" value="QQP56980.1"/>
    <property type="molecule type" value="Genomic_DNA"/>
</dbReference>
<dbReference type="Proteomes" id="UP000595437">
    <property type="component" value="Chromosome 1"/>
</dbReference>
<organism evidence="1 2">
    <name type="scientific">Caligus rogercresseyi</name>
    <name type="common">Sea louse</name>
    <dbReference type="NCBI Taxonomy" id="217165"/>
    <lineage>
        <taxon>Eukaryota</taxon>
        <taxon>Metazoa</taxon>
        <taxon>Ecdysozoa</taxon>
        <taxon>Arthropoda</taxon>
        <taxon>Crustacea</taxon>
        <taxon>Multicrustacea</taxon>
        <taxon>Hexanauplia</taxon>
        <taxon>Copepoda</taxon>
        <taxon>Siphonostomatoida</taxon>
        <taxon>Caligidae</taxon>
        <taxon>Caligus</taxon>
    </lineage>
</organism>
<dbReference type="AlphaFoldDB" id="A0A7T8KJI3"/>
<dbReference type="CDD" id="cd18491">
    <property type="entry name" value="BACK_ABTB2_like"/>
    <property type="match status" value="1"/>
</dbReference>
<dbReference type="Gene3D" id="3.30.710.10">
    <property type="entry name" value="Potassium Channel Kv1.1, Chain A"/>
    <property type="match status" value="1"/>
</dbReference>
<sequence>MTTLLLLQINDIRYDIFHLVMVYLYNGGPESLLMAAANFFQLPGLLETCEARCADLIDLDNIVSFYIHAKVYSAERLLEYCEGFLLQNMAALLTYDESVKRLIFGKKLQNHDVLSGLLRTLQKRMKAGK</sequence>
<dbReference type="OrthoDB" id="6378698at2759"/>